<reference evidence="4" key="2">
    <citation type="submission" date="2017-08" db="EMBL/GenBank/DDBJ databases">
        <authorList>
            <person name="Fierst J.L."/>
        </authorList>
    </citation>
    <scope>NUCLEOTIDE SEQUENCE [LARGE SCALE GENOMIC DNA]</scope>
    <source>
        <strain evidence="4">PX439</strain>
    </source>
</reference>
<keyword evidence="1" id="KW-0732">Signal</keyword>
<organism evidence="3 4">
    <name type="scientific">Caenorhabditis remanei</name>
    <name type="common">Caenorhabditis vulgaris</name>
    <dbReference type="NCBI Taxonomy" id="31234"/>
    <lineage>
        <taxon>Eukaryota</taxon>
        <taxon>Metazoa</taxon>
        <taxon>Ecdysozoa</taxon>
        <taxon>Nematoda</taxon>
        <taxon>Chromadorea</taxon>
        <taxon>Rhabditida</taxon>
        <taxon>Rhabditina</taxon>
        <taxon>Rhabditomorpha</taxon>
        <taxon>Rhabditoidea</taxon>
        <taxon>Rhabditidae</taxon>
        <taxon>Peloderinae</taxon>
        <taxon>Caenorhabditis</taxon>
    </lineage>
</organism>
<dbReference type="Pfam" id="PF05912">
    <property type="entry name" value="DUF870"/>
    <property type="match status" value="1"/>
</dbReference>
<feature type="chain" id="PRO_5015076622" description="DUF281 domain-containing protein" evidence="1">
    <location>
        <begin position="20"/>
        <end position="140"/>
    </location>
</feature>
<dbReference type="AlphaFoldDB" id="A0A260ZTP6"/>
<evidence type="ECO:0008006" key="6">
    <source>
        <dbReference type="Google" id="ProtNLM"/>
    </source>
</evidence>
<reference evidence="3" key="1">
    <citation type="submission" date="2017-08" db="EMBL/GenBank/DDBJ databases">
        <authorList>
            <person name="de Groot N.N."/>
        </authorList>
    </citation>
    <scope>NUCLEOTIDE SEQUENCE [LARGE SCALE GENOMIC DNA]</scope>
    <source>
        <strain evidence="3">PX439</strain>
    </source>
</reference>
<evidence type="ECO:0000313" key="2">
    <source>
        <dbReference type="EMBL" id="KAF1746289.1"/>
    </source>
</evidence>
<sequence length="140" mass="16314">MLVFRSFLLFFFSCSMVQTDPINLEMNIRCDPSISYWCAEFLIYEVDNLPRTNDFIASRKFCTNQTEMKSKYKPFYPGGDLSPNYEFNYVLEHDCVKNGETHCIDEIKNDVYVSVSGQQNVKFDVEAFNGGKLGNCIWYD</sequence>
<evidence type="ECO:0000313" key="3">
    <source>
        <dbReference type="EMBL" id="OZF88695.1"/>
    </source>
</evidence>
<dbReference type="InterPro" id="IPR008588">
    <property type="entry name" value="DUF870_CAE_spp"/>
</dbReference>
<feature type="signal peptide" evidence="1">
    <location>
        <begin position="1"/>
        <end position="19"/>
    </location>
</feature>
<comment type="caution">
    <text evidence="3">The sequence shown here is derived from an EMBL/GenBank/DDBJ whole genome shotgun (WGS) entry which is preliminary data.</text>
</comment>
<dbReference type="Proteomes" id="UP000216624">
    <property type="component" value="Unassembled WGS sequence"/>
</dbReference>
<reference evidence="2 5" key="3">
    <citation type="submission" date="2019-12" db="EMBL/GenBank/DDBJ databases">
        <title>Chromosome-level assembly of the Caenorhabditis remanei genome.</title>
        <authorList>
            <person name="Teterina A.A."/>
            <person name="Willis J.H."/>
            <person name="Phillips P.C."/>
        </authorList>
    </citation>
    <scope>NUCLEOTIDE SEQUENCE [LARGE SCALE GENOMIC DNA]</scope>
    <source>
        <strain evidence="2 5">PX506</strain>
        <tissue evidence="2">Whole organism</tissue>
    </source>
</reference>
<protein>
    <recommendedName>
        <fullName evidence="6">DUF281 domain-containing protein</fullName>
    </recommendedName>
</protein>
<proteinExistence type="predicted"/>
<gene>
    <name evidence="3" type="ORF">FL82_22547</name>
    <name evidence="2" type="ORF">GCK72_022742</name>
</gene>
<evidence type="ECO:0000313" key="5">
    <source>
        <dbReference type="Proteomes" id="UP000483820"/>
    </source>
</evidence>
<dbReference type="EMBL" id="WUAV01000006">
    <property type="protein sequence ID" value="KAF1746289.1"/>
    <property type="molecule type" value="Genomic_DNA"/>
</dbReference>
<keyword evidence="4" id="KW-1185">Reference proteome</keyword>
<evidence type="ECO:0000256" key="1">
    <source>
        <dbReference type="SAM" id="SignalP"/>
    </source>
</evidence>
<name>A0A260ZTP6_CAERE</name>
<dbReference type="EMBL" id="NMWX01000048">
    <property type="protein sequence ID" value="OZF88695.1"/>
    <property type="molecule type" value="Genomic_DNA"/>
</dbReference>
<accession>A0A260ZTP6</accession>
<evidence type="ECO:0000313" key="4">
    <source>
        <dbReference type="Proteomes" id="UP000216624"/>
    </source>
</evidence>
<dbReference type="Proteomes" id="UP000483820">
    <property type="component" value="Chromosome X"/>
</dbReference>
<feature type="non-terminal residue" evidence="3">
    <location>
        <position position="1"/>
    </location>
</feature>